<gene>
    <name evidence="1" type="ORF">E0486_18475</name>
</gene>
<accession>A0A4R4DTK6</accession>
<comment type="caution">
    <text evidence="1">The sequence shown here is derived from an EMBL/GenBank/DDBJ whole genome shotgun (WGS) entry which is preliminary data.</text>
</comment>
<reference evidence="1 2" key="1">
    <citation type="submission" date="2019-03" db="EMBL/GenBank/DDBJ databases">
        <authorList>
            <person name="Kim M.K.M."/>
        </authorList>
    </citation>
    <scope>NUCLEOTIDE SEQUENCE [LARGE SCALE GENOMIC DNA]</scope>
    <source>
        <strain evidence="1 2">17J68-15</strain>
    </source>
</reference>
<organism evidence="1 2">
    <name type="scientific">Flaviaesturariibacter aridisoli</name>
    <dbReference type="NCBI Taxonomy" id="2545761"/>
    <lineage>
        <taxon>Bacteria</taxon>
        <taxon>Pseudomonadati</taxon>
        <taxon>Bacteroidota</taxon>
        <taxon>Chitinophagia</taxon>
        <taxon>Chitinophagales</taxon>
        <taxon>Chitinophagaceae</taxon>
        <taxon>Flaviaestuariibacter</taxon>
    </lineage>
</organism>
<dbReference type="NCBIfam" id="TIGR02436">
    <property type="entry name" value="four helix bundle protein"/>
    <property type="match status" value="1"/>
</dbReference>
<dbReference type="Proteomes" id="UP000295164">
    <property type="component" value="Unassembled WGS sequence"/>
</dbReference>
<proteinExistence type="predicted"/>
<dbReference type="AlphaFoldDB" id="A0A4R4DTK6"/>
<dbReference type="PIRSF" id="PIRSF035652">
    <property type="entry name" value="CHP02436"/>
    <property type="match status" value="1"/>
</dbReference>
<dbReference type="OrthoDB" id="285993at2"/>
<dbReference type="Gene3D" id="1.20.1440.60">
    <property type="entry name" value="23S rRNA-intervening sequence"/>
    <property type="match status" value="1"/>
</dbReference>
<keyword evidence="2" id="KW-1185">Reference proteome</keyword>
<dbReference type="SUPFAM" id="SSF158446">
    <property type="entry name" value="IVS-encoded protein-like"/>
    <property type="match status" value="1"/>
</dbReference>
<evidence type="ECO:0000313" key="2">
    <source>
        <dbReference type="Proteomes" id="UP000295164"/>
    </source>
</evidence>
<name>A0A4R4DTK6_9BACT</name>
<dbReference type="InterPro" id="IPR036583">
    <property type="entry name" value="23S_rRNA_IVS_sf"/>
</dbReference>
<dbReference type="EMBL" id="SKFH01000083">
    <property type="protein sequence ID" value="TCZ63466.1"/>
    <property type="molecule type" value="Genomic_DNA"/>
</dbReference>
<evidence type="ECO:0000313" key="1">
    <source>
        <dbReference type="EMBL" id="TCZ63466.1"/>
    </source>
</evidence>
<dbReference type="InterPro" id="IPR012657">
    <property type="entry name" value="23S_rRNA-intervening_sequence"/>
</dbReference>
<sequence>MESRRYDLEDRLIRFGVSIIRLAGKLPKTYAGNHISGQLTRSGTSPAFQYGEAQAAESRADFLHKMKVGLKELKETFVNLKMIRLLEWLPDGDLLPDLEENRQLISIFVSSIQTAERNGLQGNRPLKH</sequence>
<protein>
    <submittedName>
        <fullName evidence="1">Four helix bundle protein</fullName>
    </submittedName>
</protein>